<feature type="non-terminal residue" evidence="4">
    <location>
        <position position="1"/>
    </location>
</feature>
<comment type="caution">
    <text evidence="4">The sequence shown here is derived from an EMBL/GenBank/DDBJ whole genome shotgun (WGS) entry which is preliminary data.</text>
</comment>
<evidence type="ECO:0000313" key="5">
    <source>
        <dbReference type="Proteomes" id="UP000478052"/>
    </source>
</evidence>
<dbReference type="InterPro" id="IPR050951">
    <property type="entry name" value="Retrovirus_Pol_polyprotein"/>
</dbReference>
<name>A0A6G0VYW3_APHCR</name>
<feature type="non-terminal residue" evidence="4">
    <location>
        <position position="571"/>
    </location>
</feature>
<feature type="compositionally biased region" description="Basic and acidic residues" evidence="2">
    <location>
        <begin position="547"/>
        <end position="565"/>
    </location>
</feature>
<protein>
    <recommendedName>
        <fullName evidence="1">RNA-directed DNA polymerase</fullName>
        <ecNumber evidence="1">2.7.7.49</ecNumber>
    </recommendedName>
</protein>
<dbReference type="GO" id="GO:0003964">
    <property type="term" value="F:RNA-directed DNA polymerase activity"/>
    <property type="evidence" value="ECO:0007669"/>
    <property type="project" value="UniProtKB-EC"/>
</dbReference>
<keyword evidence="5" id="KW-1185">Reference proteome</keyword>
<evidence type="ECO:0000256" key="1">
    <source>
        <dbReference type="ARBA" id="ARBA00012493"/>
    </source>
</evidence>
<dbReference type="PANTHER" id="PTHR37984">
    <property type="entry name" value="PROTEIN CBG26694"/>
    <property type="match status" value="1"/>
</dbReference>
<sequence length="571" mass="67234">PQWLIDDITKYSSFDIEFFLREIFEEAYQLYCDDGHTKWKLHLLDNSLVCSDYILEIFYLDWLGQAISMACPNRSILDTGETSCGSCQLFNARLTRWTIKLQEYNLIIQHIPGKENVGADTLTRYPQSPNERMGKDKIQISINKLALMEYSEKLKDQFNHLQELQRGDKKLQKIFRQVASKPNPHFCVFKGLLFTKNEHRRYLIMIPSVMNQAIVQETHERYGHMGTYKVYQISKLQYKMSNMYRTNKKIVKKCDICQKSKCDNQMTRETNPQHHLGKTALYPIKKATTETILRKITNEFIPNIGPIEQLLTDNGTQFHSKKWFQQMETLGIQTRHTTTYHPESNSVERANRKIDYDNTTSNEPVIEWVRKKLKSKAEARNKIKDQGKKFKQYKKGQQVLVKEHKLSSAEDQEIHKFFLLYKGPYTVIQSYDNNTVMLEDQHKQVIRCNIKNIKPYYTITTTEEKSLCFPPDPEQLKAEAKYRREAAAKLTKYTLEPTFHMPSTIVAKPIHEVEPEEDEPPSERPAKSTAPTEYQNKMSNTRKRREQYKETRKNVRKQRKEECAAKHHPII</sequence>
<proteinExistence type="predicted"/>
<dbReference type="AlphaFoldDB" id="A0A6G0VYW3"/>
<dbReference type="InterPro" id="IPR036397">
    <property type="entry name" value="RNaseH_sf"/>
</dbReference>
<reference evidence="4 5" key="1">
    <citation type="submission" date="2019-08" db="EMBL/GenBank/DDBJ databases">
        <title>Whole genome of Aphis craccivora.</title>
        <authorList>
            <person name="Voronova N.V."/>
            <person name="Shulinski R.S."/>
            <person name="Bandarenka Y.V."/>
            <person name="Zhorov D.G."/>
            <person name="Warner D."/>
        </authorList>
    </citation>
    <scope>NUCLEOTIDE SEQUENCE [LARGE SCALE GENOMIC DNA]</scope>
    <source>
        <strain evidence="4">180601</strain>
        <tissue evidence="4">Whole Body</tissue>
    </source>
</reference>
<organism evidence="4 5">
    <name type="scientific">Aphis craccivora</name>
    <name type="common">Cowpea aphid</name>
    <dbReference type="NCBI Taxonomy" id="307492"/>
    <lineage>
        <taxon>Eukaryota</taxon>
        <taxon>Metazoa</taxon>
        <taxon>Ecdysozoa</taxon>
        <taxon>Arthropoda</taxon>
        <taxon>Hexapoda</taxon>
        <taxon>Insecta</taxon>
        <taxon>Pterygota</taxon>
        <taxon>Neoptera</taxon>
        <taxon>Paraneoptera</taxon>
        <taxon>Hemiptera</taxon>
        <taxon>Sternorrhyncha</taxon>
        <taxon>Aphidomorpha</taxon>
        <taxon>Aphidoidea</taxon>
        <taxon>Aphididae</taxon>
        <taxon>Aphidini</taxon>
        <taxon>Aphis</taxon>
        <taxon>Aphis</taxon>
    </lineage>
</organism>
<evidence type="ECO:0000259" key="3">
    <source>
        <dbReference type="Pfam" id="PF17921"/>
    </source>
</evidence>
<dbReference type="PANTHER" id="PTHR37984:SF5">
    <property type="entry name" value="PROTEIN NYNRIN-LIKE"/>
    <property type="match status" value="1"/>
</dbReference>
<accession>A0A6G0VYW3</accession>
<dbReference type="SUPFAM" id="SSF53098">
    <property type="entry name" value="Ribonuclease H-like"/>
    <property type="match status" value="1"/>
</dbReference>
<dbReference type="EC" id="2.7.7.49" evidence="1"/>
<dbReference type="OrthoDB" id="6612506at2759"/>
<dbReference type="Gene3D" id="3.30.420.10">
    <property type="entry name" value="Ribonuclease H-like superfamily/Ribonuclease H"/>
    <property type="match status" value="1"/>
</dbReference>
<evidence type="ECO:0000256" key="2">
    <source>
        <dbReference type="SAM" id="MobiDB-lite"/>
    </source>
</evidence>
<dbReference type="Gene3D" id="1.10.340.70">
    <property type="match status" value="1"/>
</dbReference>
<gene>
    <name evidence="4" type="ORF">FWK35_00033508</name>
</gene>
<dbReference type="GO" id="GO:0003676">
    <property type="term" value="F:nucleic acid binding"/>
    <property type="evidence" value="ECO:0007669"/>
    <property type="project" value="InterPro"/>
</dbReference>
<feature type="compositionally biased region" description="Polar residues" evidence="2">
    <location>
        <begin position="529"/>
        <end position="539"/>
    </location>
</feature>
<dbReference type="EMBL" id="VUJU01010367">
    <property type="protein sequence ID" value="KAF0714585.1"/>
    <property type="molecule type" value="Genomic_DNA"/>
</dbReference>
<evidence type="ECO:0000313" key="4">
    <source>
        <dbReference type="EMBL" id="KAF0714585.1"/>
    </source>
</evidence>
<dbReference type="Proteomes" id="UP000478052">
    <property type="component" value="Unassembled WGS sequence"/>
</dbReference>
<dbReference type="InterPro" id="IPR041588">
    <property type="entry name" value="Integrase_H2C2"/>
</dbReference>
<feature type="region of interest" description="Disordered" evidence="2">
    <location>
        <begin position="504"/>
        <end position="571"/>
    </location>
</feature>
<feature type="domain" description="Integrase zinc-binding" evidence="3">
    <location>
        <begin position="206"/>
        <end position="261"/>
    </location>
</feature>
<dbReference type="InterPro" id="IPR012337">
    <property type="entry name" value="RNaseH-like_sf"/>
</dbReference>
<dbReference type="Pfam" id="PF17921">
    <property type="entry name" value="Integrase_H2C2"/>
    <property type="match status" value="1"/>
</dbReference>